<organism evidence="1 2">
    <name type="scientific">Geomonas anaerohicana</name>
    <dbReference type="NCBI Taxonomy" id="2798583"/>
    <lineage>
        <taxon>Bacteria</taxon>
        <taxon>Pseudomonadati</taxon>
        <taxon>Thermodesulfobacteriota</taxon>
        <taxon>Desulfuromonadia</taxon>
        <taxon>Geobacterales</taxon>
        <taxon>Geobacteraceae</taxon>
        <taxon>Geomonas</taxon>
    </lineage>
</organism>
<proteinExistence type="predicted"/>
<dbReference type="InterPro" id="IPR024523">
    <property type="entry name" value="DUF3793"/>
</dbReference>
<protein>
    <submittedName>
        <fullName evidence="1">DUF3793 family protein</fullName>
    </submittedName>
</protein>
<dbReference type="Proteomes" id="UP000614714">
    <property type="component" value="Unassembled WGS sequence"/>
</dbReference>
<sequence length="266" mass="29051">MISAVGVKEDLSALNGTDAASSSRMTRAAWQDFAGLYPTDEQCLASFLALELAEVLQGAKPANLVCLANKRRSCGRNLYLLWKEYGAGLLEQSGLKVRVLDDRGTSILLLLYSQEALGGLLAQKSVRVILGKSGYDSVEDFDAVLDQLEARVTGQGFPHEIGVFLGYPLKDVIGFMGWVPLAFTCQGPWKIFGKPDQSLRLAECHRECRSRMSQRLASGCNPLDCLRNCIGTVADSYQQQGTLLGQYGESEYQNRGLGARRRATCA</sequence>
<evidence type="ECO:0000313" key="1">
    <source>
        <dbReference type="EMBL" id="MBJ6750705.1"/>
    </source>
</evidence>
<dbReference type="RefSeq" id="WP_199389207.1">
    <property type="nucleotide sequence ID" value="NZ_JAEMHL010000004.1"/>
</dbReference>
<keyword evidence="2" id="KW-1185">Reference proteome</keyword>
<reference evidence="1 2" key="1">
    <citation type="submission" date="2020-12" db="EMBL/GenBank/DDBJ databases">
        <title>Geomonas sp. Red421, isolated from paddy soil.</title>
        <authorList>
            <person name="Xu Z."/>
            <person name="Zhang Z."/>
            <person name="Masuda Y."/>
            <person name="Itoh H."/>
            <person name="Senoo K."/>
        </authorList>
    </citation>
    <scope>NUCLEOTIDE SEQUENCE [LARGE SCALE GENOMIC DNA]</scope>
    <source>
        <strain evidence="1 2">Red421</strain>
    </source>
</reference>
<dbReference type="Pfam" id="PF12672">
    <property type="entry name" value="DUF3793"/>
    <property type="match status" value="1"/>
</dbReference>
<evidence type="ECO:0000313" key="2">
    <source>
        <dbReference type="Proteomes" id="UP000614714"/>
    </source>
</evidence>
<comment type="caution">
    <text evidence="1">The sequence shown here is derived from an EMBL/GenBank/DDBJ whole genome shotgun (WGS) entry which is preliminary data.</text>
</comment>
<dbReference type="EMBL" id="JAEMHL010000004">
    <property type="protein sequence ID" value="MBJ6750705.1"/>
    <property type="molecule type" value="Genomic_DNA"/>
</dbReference>
<gene>
    <name evidence="1" type="ORF">JFN91_10800</name>
</gene>
<accession>A0ABS0YEF5</accession>
<name>A0ABS0YEF5_9BACT</name>